<dbReference type="InterPro" id="IPR036869">
    <property type="entry name" value="J_dom_sf"/>
</dbReference>
<gene>
    <name evidence="4" type="ORF">GU90_02085</name>
</gene>
<dbReference type="GO" id="GO:0005737">
    <property type="term" value="C:cytoplasm"/>
    <property type="evidence" value="ECO:0007669"/>
    <property type="project" value="TreeGrafter"/>
</dbReference>
<evidence type="ECO:0000313" key="4">
    <source>
        <dbReference type="EMBL" id="KEI45711.1"/>
    </source>
</evidence>
<evidence type="ECO:0000313" key="5">
    <source>
        <dbReference type="Proteomes" id="UP000031419"/>
    </source>
</evidence>
<dbReference type="InterPro" id="IPR011528">
    <property type="entry name" value="NERD"/>
</dbReference>
<dbReference type="SMART" id="SM00271">
    <property type="entry name" value="DnaJ"/>
    <property type="match status" value="1"/>
</dbReference>
<proteinExistence type="predicted"/>
<dbReference type="PANTHER" id="PTHR43096:SF58">
    <property type="entry name" value="CHAPERONE DNAJ-DOMAIN SUPERFAMILY PROTEIN"/>
    <property type="match status" value="1"/>
</dbReference>
<feature type="transmembrane region" description="Helical" evidence="2">
    <location>
        <begin position="155"/>
        <end position="176"/>
    </location>
</feature>
<keyword evidence="2" id="KW-0812">Transmembrane</keyword>
<dbReference type="CDD" id="cd06257">
    <property type="entry name" value="DnaJ"/>
    <property type="match status" value="1"/>
</dbReference>
<dbReference type="EMBL" id="JNVU01000009">
    <property type="protein sequence ID" value="KEI45711.1"/>
    <property type="molecule type" value="Genomic_DNA"/>
</dbReference>
<feature type="compositionally biased region" description="Basic residues" evidence="1">
    <location>
        <begin position="77"/>
        <end position="86"/>
    </location>
</feature>
<dbReference type="Pfam" id="PF08378">
    <property type="entry name" value="NERD"/>
    <property type="match status" value="1"/>
</dbReference>
<comment type="caution">
    <text evidence="4">The sequence shown here is derived from an EMBL/GenBank/DDBJ whole genome shotgun (WGS) entry which is preliminary data.</text>
</comment>
<dbReference type="PROSITE" id="PS50076">
    <property type="entry name" value="DNAJ_2"/>
    <property type="match status" value="1"/>
</dbReference>
<dbReference type="STRING" id="28042.GU90_02085"/>
<keyword evidence="5" id="KW-1185">Reference proteome</keyword>
<dbReference type="InterPro" id="IPR001623">
    <property type="entry name" value="DnaJ_domain"/>
</dbReference>
<sequence length="362" mass="40418">MSGVDYYELLGVKRDATAAEIKSAYRSLARTMHPDVGGTAGTFQLLQEAYETLHDPVRRARYDSLSRQAGARPAARREKRAGQRKKFGNDPHYKPRLPSIRPDDLPWWDGVNPKARLRYLPITGPRTSHTLAVVGSWTLLLVGGLAADLSVSLRALWLSVLTATGAAVVVMLRRFLLAKREDRSFTAEFGGQRVFGVPDAEDNRVRLLTAELCSRYLTRIPGVRIFHGLSLPDSVFEDIDHAVLCGRRLVLVESKCWLPGHYTVGEDNQLWRNGHPFRGGTTRLPEMLEVYEKLLPEVEIRGVVVIYPSRAGEVTTADCPDSPVVPMTPAQFVREIGRWLAQDPALVDREAFTVVLDRVQAT</sequence>
<evidence type="ECO:0000259" key="3">
    <source>
        <dbReference type="PROSITE" id="PS50076"/>
    </source>
</evidence>
<dbReference type="Gene3D" id="1.10.287.110">
    <property type="entry name" value="DnaJ domain"/>
    <property type="match status" value="1"/>
</dbReference>
<evidence type="ECO:0000256" key="2">
    <source>
        <dbReference type="SAM" id="Phobius"/>
    </source>
</evidence>
<feature type="domain" description="J" evidence="3">
    <location>
        <begin position="5"/>
        <end position="66"/>
    </location>
</feature>
<dbReference type="GO" id="GO:0042026">
    <property type="term" value="P:protein refolding"/>
    <property type="evidence" value="ECO:0007669"/>
    <property type="project" value="TreeGrafter"/>
</dbReference>
<dbReference type="Pfam" id="PF00226">
    <property type="entry name" value="DnaJ"/>
    <property type="match status" value="1"/>
</dbReference>
<dbReference type="InterPro" id="IPR018253">
    <property type="entry name" value="DnaJ_domain_CS"/>
</dbReference>
<dbReference type="eggNOG" id="COG0484">
    <property type="taxonomic scope" value="Bacteria"/>
</dbReference>
<dbReference type="SUPFAM" id="SSF46565">
    <property type="entry name" value="Chaperone J-domain"/>
    <property type="match status" value="1"/>
</dbReference>
<dbReference type="Proteomes" id="UP000031419">
    <property type="component" value="Unassembled WGS sequence"/>
</dbReference>
<dbReference type="AlphaFoldDB" id="A0A073B2D8"/>
<evidence type="ECO:0000256" key="1">
    <source>
        <dbReference type="SAM" id="MobiDB-lite"/>
    </source>
</evidence>
<name>A0A073B2D8_9PSEU</name>
<organism evidence="4 5">
    <name type="scientific">Saccharopolyspora rectivirgula</name>
    <dbReference type="NCBI Taxonomy" id="28042"/>
    <lineage>
        <taxon>Bacteria</taxon>
        <taxon>Bacillati</taxon>
        <taxon>Actinomycetota</taxon>
        <taxon>Actinomycetes</taxon>
        <taxon>Pseudonocardiales</taxon>
        <taxon>Pseudonocardiaceae</taxon>
        <taxon>Saccharopolyspora</taxon>
    </lineage>
</organism>
<keyword evidence="2" id="KW-1133">Transmembrane helix</keyword>
<protein>
    <submittedName>
        <fullName evidence="4">Molecular chaperone DnaJ</fullName>
    </submittedName>
</protein>
<keyword evidence="2" id="KW-0472">Membrane</keyword>
<dbReference type="OrthoDB" id="5242140at2"/>
<feature type="region of interest" description="Disordered" evidence="1">
    <location>
        <begin position="64"/>
        <end position="95"/>
    </location>
</feature>
<dbReference type="PANTHER" id="PTHR43096">
    <property type="entry name" value="DNAJ HOMOLOG 1, MITOCHONDRIAL-RELATED"/>
    <property type="match status" value="1"/>
</dbReference>
<dbReference type="PRINTS" id="PR00625">
    <property type="entry name" value="JDOMAIN"/>
</dbReference>
<dbReference type="PROSITE" id="PS00636">
    <property type="entry name" value="DNAJ_1"/>
    <property type="match status" value="1"/>
</dbReference>
<dbReference type="RefSeq" id="WP_029721442.1">
    <property type="nucleotide sequence ID" value="NZ_JAJUIW010000002.1"/>
</dbReference>
<accession>A0A073B2D8</accession>
<reference evidence="4 5" key="1">
    <citation type="submission" date="2014-06" db="EMBL/GenBank/DDBJ databases">
        <title>Saccharopolyspora rectivirgula DSM-43113 Genome sequencing.</title>
        <authorList>
            <person name="Barrera C."/>
            <person name="Millon L."/>
            <person name="Rognon B."/>
            <person name="Zaugg C."/>
            <person name="Monod M."/>
        </authorList>
    </citation>
    <scope>NUCLEOTIDE SEQUENCE [LARGE SCALE GENOMIC DNA]</scope>
    <source>
        <strain evidence="4 5">DSM 43113</strain>
    </source>
</reference>
<dbReference type="GO" id="GO:0051082">
    <property type="term" value="F:unfolded protein binding"/>
    <property type="evidence" value="ECO:0007669"/>
    <property type="project" value="TreeGrafter"/>
</dbReference>